<sequence>MTKRWIYKSLFALVTYTSISLHSHAMSVDFFAETINNINDSSQTSPEQLSTTNEIQQNKSSQNQEHEGLNIELQDNINEKLVLLKECKKSNQHVLSYFSILINHINKLDSKYSQPALEQTRLEKLFQTYKSLGGLENSAKDVRALPDPCEPVLTEIRANVDMQLNSQRAERPKFSFPVVDFKICNKPDYPPISVRNEEHGSIRLAFLIETDGSISSSFQMSSTGSPFLDAAAFNALSKCQFKPGIYDGKPIRSWSIVDYNWVMPT</sequence>
<feature type="region of interest" description="Disordered" evidence="5">
    <location>
        <begin position="41"/>
        <end position="66"/>
    </location>
</feature>
<keyword evidence="2" id="KW-0812">Transmembrane</keyword>
<dbReference type="Pfam" id="PF03544">
    <property type="entry name" value="TonB_C"/>
    <property type="match status" value="1"/>
</dbReference>
<dbReference type="NCBIfam" id="TIGR01352">
    <property type="entry name" value="tonB_Cterm"/>
    <property type="match status" value="1"/>
</dbReference>
<dbReference type="Proteomes" id="UP000237839">
    <property type="component" value="Unassembled WGS sequence"/>
</dbReference>
<keyword evidence="3" id="KW-1133">Transmembrane helix</keyword>
<dbReference type="InterPro" id="IPR006260">
    <property type="entry name" value="TonB/TolA_C"/>
</dbReference>
<dbReference type="PROSITE" id="PS52015">
    <property type="entry name" value="TONB_CTD"/>
    <property type="match status" value="1"/>
</dbReference>
<feature type="signal peptide" evidence="6">
    <location>
        <begin position="1"/>
        <end position="25"/>
    </location>
</feature>
<name>A0A2S9GW10_9BURK</name>
<reference evidence="8 9" key="1">
    <citation type="submission" date="2018-02" db="EMBL/GenBank/DDBJ databases">
        <title>Solimicrobium silvestre gen. nov., sp. nov., isolated from alpine forest soil.</title>
        <authorList>
            <person name="Margesin R."/>
            <person name="Albuquerque L."/>
            <person name="Zhang D.-C."/>
            <person name="Froufe H.J.C."/>
            <person name="Severino R."/>
            <person name="Roxo I."/>
            <person name="Egas C."/>
            <person name="Da Costa M.S."/>
        </authorList>
    </citation>
    <scope>NUCLEOTIDE SEQUENCE [LARGE SCALE GENOMIC DNA]</scope>
    <source>
        <strain evidence="8 9">S20-91</strain>
    </source>
</reference>
<feature type="chain" id="PRO_5015590615" evidence="6">
    <location>
        <begin position="26"/>
        <end position="265"/>
    </location>
</feature>
<dbReference type="SUPFAM" id="SSF74653">
    <property type="entry name" value="TolA/TonB C-terminal domain"/>
    <property type="match status" value="1"/>
</dbReference>
<evidence type="ECO:0000259" key="7">
    <source>
        <dbReference type="PROSITE" id="PS52015"/>
    </source>
</evidence>
<gene>
    <name evidence="8" type="ORF">S2091_3402</name>
</gene>
<accession>A0A2S9GW10</accession>
<dbReference type="GO" id="GO:0055085">
    <property type="term" value="P:transmembrane transport"/>
    <property type="evidence" value="ECO:0007669"/>
    <property type="project" value="InterPro"/>
</dbReference>
<feature type="domain" description="TonB C-terminal" evidence="7">
    <location>
        <begin position="174"/>
        <end position="265"/>
    </location>
</feature>
<organism evidence="8 9">
    <name type="scientific">Solimicrobium silvestre</name>
    <dbReference type="NCBI Taxonomy" id="2099400"/>
    <lineage>
        <taxon>Bacteria</taxon>
        <taxon>Pseudomonadati</taxon>
        <taxon>Pseudomonadota</taxon>
        <taxon>Betaproteobacteria</taxon>
        <taxon>Burkholderiales</taxon>
        <taxon>Oxalobacteraceae</taxon>
        <taxon>Solimicrobium</taxon>
    </lineage>
</organism>
<dbReference type="InterPro" id="IPR037682">
    <property type="entry name" value="TonB_C"/>
</dbReference>
<dbReference type="AlphaFoldDB" id="A0A2S9GW10"/>
<evidence type="ECO:0000313" key="8">
    <source>
        <dbReference type="EMBL" id="PRC91846.1"/>
    </source>
</evidence>
<comment type="caution">
    <text evidence="8">The sequence shown here is derived from an EMBL/GenBank/DDBJ whole genome shotgun (WGS) entry which is preliminary data.</text>
</comment>
<evidence type="ECO:0000256" key="1">
    <source>
        <dbReference type="ARBA" id="ARBA00004167"/>
    </source>
</evidence>
<evidence type="ECO:0000256" key="4">
    <source>
        <dbReference type="ARBA" id="ARBA00023136"/>
    </source>
</evidence>
<keyword evidence="6" id="KW-0732">Signal</keyword>
<keyword evidence="4" id="KW-0472">Membrane</keyword>
<protein>
    <submittedName>
        <fullName evidence="8">TonB family C-terminal domain</fullName>
    </submittedName>
</protein>
<evidence type="ECO:0000313" key="9">
    <source>
        <dbReference type="Proteomes" id="UP000237839"/>
    </source>
</evidence>
<evidence type="ECO:0000256" key="2">
    <source>
        <dbReference type="ARBA" id="ARBA00022692"/>
    </source>
</evidence>
<dbReference type="GO" id="GO:0016020">
    <property type="term" value="C:membrane"/>
    <property type="evidence" value="ECO:0007669"/>
    <property type="project" value="UniProtKB-SubCell"/>
</dbReference>
<evidence type="ECO:0000256" key="6">
    <source>
        <dbReference type="SAM" id="SignalP"/>
    </source>
</evidence>
<evidence type="ECO:0000256" key="5">
    <source>
        <dbReference type="SAM" id="MobiDB-lite"/>
    </source>
</evidence>
<comment type="subcellular location">
    <subcellularLocation>
        <location evidence="1">Membrane</location>
        <topology evidence="1">Single-pass membrane protein</topology>
    </subcellularLocation>
</comment>
<feature type="compositionally biased region" description="Polar residues" evidence="5">
    <location>
        <begin position="41"/>
        <end position="63"/>
    </location>
</feature>
<keyword evidence="9" id="KW-1185">Reference proteome</keyword>
<dbReference type="EMBL" id="PUGF01000018">
    <property type="protein sequence ID" value="PRC91846.1"/>
    <property type="molecule type" value="Genomic_DNA"/>
</dbReference>
<proteinExistence type="predicted"/>
<dbReference type="Gene3D" id="3.30.1150.10">
    <property type="match status" value="1"/>
</dbReference>
<evidence type="ECO:0000256" key="3">
    <source>
        <dbReference type="ARBA" id="ARBA00022989"/>
    </source>
</evidence>